<dbReference type="InParanoid" id="A0A409WTE3"/>
<dbReference type="Proteomes" id="UP000284842">
    <property type="component" value="Unassembled WGS sequence"/>
</dbReference>
<evidence type="ECO:0000256" key="2">
    <source>
        <dbReference type="SAM" id="Phobius"/>
    </source>
</evidence>
<dbReference type="OrthoDB" id="2962799at2759"/>
<organism evidence="3 4">
    <name type="scientific">Panaeolus cyanescens</name>
    <dbReference type="NCBI Taxonomy" id="181874"/>
    <lineage>
        <taxon>Eukaryota</taxon>
        <taxon>Fungi</taxon>
        <taxon>Dikarya</taxon>
        <taxon>Basidiomycota</taxon>
        <taxon>Agaricomycotina</taxon>
        <taxon>Agaricomycetes</taxon>
        <taxon>Agaricomycetidae</taxon>
        <taxon>Agaricales</taxon>
        <taxon>Agaricineae</taxon>
        <taxon>Galeropsidaceae</taxon>
        <taxon>Panaeolus</taxon>
    </lineage>
</organism>
<dbReference type="EMBL" id="NHTK01005236">
    <property type="protein sequence ID" value="PPQ81790.1"/>
    <property type="molecule type" value="Genomic_DNA"/>
</dbReference>
<keyword evidence="2" id="KW-0472">Membrane</keyword>
<evidence type="ECO:0000313" key="3">
    <source>
        <dbReference type="EMBL" id="PPQ81790.1"/>
    </source>
</evidence>
<keyword evidence="4" id="KW-1185">Reference proteome</keyword>
<protein>
    <submittedName>
        <fullName evidence="3">Uncharacterized protein</fullName>
    </submittedName>
</protein>
<feature type="region of interest" description="Disordered" evidence="1">
    <location>
        <begin position="270"/>
        <end position="358"/>
    </location>
</feature>
<feature type="transmembrane region" description="Helical" evidence="2">
    <location>
        <begin position="6"/>
        <end position="30"/>
    </location>
</feature>
<proteinExistence type="predicted"/>
<keyword evidence="2" id="KW-1133">Transmembrane helix</keyword>
<evidence type="ECO:0000256" key="1">
    <source>
        <dbReference type="SAM" id="MobiDB-lite"/>
    </source>
</evidence>
<name>A0A409WTE3_9AGAR</name>
<gene>
    <name evidence="3" type="ORF">CVT24_005438</name>
</gene>
<sequence length="358" mass="39428">MAYQYWSWFFTILFIFVQPAFGHKFSNVIISRSLIEHMVYPRETSKPKTTFLAIAITASVVLVAGLIGLYILYRRQRVQVVDAEGRPGDKPHWWMVDGANKQLKWFKNADGGTAPTGEPDGRGRIDRLKEALQRQGSLSLNKNPDSTIAAKHNKVISPVLPIQTDPNLLHKPQYPDVLERGYQAPVYPIQSPPRSAENHDHPSIPPRALAPPQGLTRSSSARTAERRTGAPRSPAGRRRSLLNRKDMLQQRNPFLPPDASFSSFSSLAVPSNDPYAEQPVSAPAHGPDHFQLNSSYAALPPQAGLVPPANDGPSSRTIPRKPVPTPLQLDEPPTPGTPKTGRKIKFGLPTNPRNRGGA</sequence>
<dbReference type="AlphaFoldDB" id="A0A409WTE3"/>
<comment type="caution">
    <text evidence="3">The sequence shown here is derived from an EMBL/GenBank/DDBJ whole genome shotgun (WGS) entry which is preliminary data.</text>
</comment>
<accession>A0A409WTE3</accession>
<keyword evidence="2" id="KW-0812">Transmembrane</keyword>
<feature type="transmembrane region" description="Helical" evidence="2">
    <location>
        <begin position="51"/>
        <end position="73"/>
    </location>
</feature>
<reference evidence="3 4" key="1">
    <citation type="journal article" date="2018" name="Evol. Lett.">
        <title>Horizontal gene cluster transfer increased hallucinogenic mushroom diversity.</title>
        <authorList>
            <person name="Reynolds H.T."/>
            <person name="Vijayakumar V."/>
            <person name="Gluck-Thaler E."/>
            <person name="Korotkin H.B."/>
            <person name="Matheny P.B."/>
            <person name="Slot J.C."/>
        </authorList>
    </citation>
    <scope>NUCLEOTIDE SEQUENCE [LARGE SCALE GENOMIC DNA]</scope>
    <source>
        <strain evidence="3 4">2629</strain>
    </source>
</reference>
<feature type="region of interest" description="Disordered" evidence="1">
    <location>
        <begin position="186"/>
        <end position="243"/>
    </location>
</feature>
<evidence type="ECO:0000313" key="4">
    <source>
        <dbReference type="Proteomes" id="UP000284842"/>
    </source>
</evidence>